<feature type="domain" description="UspA" evidence="2">
    <location>
        <begin position="2"/>
        <end position="138"/>
    </location>
</feature>
<dbReference type="InterPro" id="IPR014729">
    <property type="entry name" value="Rossmann-like_a/b/a_fold"/>
</dbReference>
<evidence type="ECO:0000259" key="2">
    <source>
        <dbReference type="Pfam" id="PF00582"/>
    </source>
</evidence>
<comment type="caution">
    <text evidence="3">The sequence shown here is derived from an EMBL/GenBank/DDBJ whole genome shotgun (WGS) entry which is preliminary data.</text>
</comment>
<dbReference type="PRINTS" id="PR01438">
    <property type="entry name" value="UNVRSLSTRESS"/>
</dbReference>
<proteinExistence type="inferred from homology"/>
<dbReference type="InterPro" id="IPR006015">
    <property type="entry name" value="Universal_stress_UspA"/>
</dbReference>
<gene>
    <name evidence="3" type="ORF">Ssi02_18150</name>
</gene>
<evidence type="ECO:0000313" key="4">
    <source>
        <dbReference type="Proteomes" id="UP000606172"/>
    </source>
</evidence>
<accession>A0A919RGU7</accession>
<dbReference type="AlphaFoldDB" id="A0A919RGU7"/>
<dbReference type="Proteomes" id="UP000606172">
    <property type="component" value="Unassembled WGS sequence"/>
</dbReference>
<dbReference type="SUPFAM" id="SSF52402">
    <property type="entry name" value="Adenine nucleotide alpha hydrolases-like"/>
    <property type="match status" value="2"/>
</dbReference>
<feature type="domain" description="UspA" evidence="2">
    <location>
        <begin position="148"/>
        <end position="281"/>
    </location>
</feature>
<protein>
    <recommendedName>
        <fullName evidence="2">UspA domain-containing protein</fullName>
    </recommendedName>
</protein>
<keyword evidence="4" id="KW-1185">Reference proteome</keyword>
<dbReference type="Gene3D" id="3.40.50.620">
    <property type="entry name" value="HUPs"/>
    <property type="match status" value="2"/>
</dbReference>
<dbReference type="EMBL" id="BOOW01000010">
    <property type="protein sequence ID" value="GII91584.1"/>
    <property type="molecule type" value="Genomic_DNA"/>
</dbReference>
<name>A0A919RGU7_9ACTN</name>
<comment type="similarity">
    <text evidence="1">Belongs to the universal stress protein A family.</text>
</comment>
<reference evidence="3" key="1">
    <citation type="submission" date="2021-01" db="EMBL/GenBank/DDBJ databases">
        <title>Whole genome shotgun sequence of Sinosporangium siamense NBRC 109515.</title>
        <authorList>
            <person name="Komaki H."/>
            <person name="Tamura T."/>
        </authorList>
    </citation>
    <scope>NUCLEOTIDE SEQUENCE</scope>
    <source>
        <strain evidence="3">NBRC 109515</strain>
    </source>
</reference>
<dbReference type="PANTHER" id="PTHR46553:SF3">
    <property type="entry name" value="ADENINE NUCLEOTIDE ALPHA HYDROLASES-LIKE SUPERFAMILY PROTEIN"/>
    <property type="match status" value="1"/>
</dbReference>
<organism evidence="3 4">
    <name type="scientific">Sinosporangium siamense</name>
    <dbReference type="NCBI Taxonomy" id="1367973"/>
    <lineage>
        <taxon>Bacteria</taxon>
        <taxon>Bacillati</taxon>
        <taxon>Actinomycetota</taxon>
        <taxon>Actinomycetes</taxon>
        <taxon>Streptosporangiales</taxon>
        <taxon>Streptosporangiaceae</taxon>
        <taxon>Sinosporangium</taxon>
    </lineage>
</organism>
<dbReference type="InterPro" id="IPR006016">
    <property type="entry name" value="UspA"/>
</dbReference>
<dbReference type="PANTHER" id="PTHR46553">
    <property type="entry name" value="ADENINE NUCLEOTIDE ALPHA HYDROLASES-LIKE SUPERFAMILY PROTEIN"/>
    <property type="match status" value="1"/>
</dbReference>
<evidence type="ECO:0000313" key="3">
    <source>
        <dbReference type="EMBL" id="GII91584.1"/>
    </source>
</evidence>
<dbReference type="Pfam" id="PF00582">
    <property type="entry name" value="Usp"/>
    <property type="match status" value="2"/>
</dbReference>
<evidence type="ECO:0000256" key="1">
    <source>
        <dbReference type="ARBA" id="ARBA00008791"/>
    </source>
</evidence>
<sequence length="285" mass="29543">MIVVGVDGSKAGLEAVTWAAREAALRGGDAVRVVHTMAEWPLEMDDAAPHAEVGRWMRDSAAAVLEEAAQHVKNEVPGIDVETRLLAGDPRATLIETSRDADLLVVGSHGLGGFRGLLLGSVALGVSGQAVCPVAVVRARPEPSHNVVVVGVDGSPGNAEVIELAFAEATLRGAELHAIHAWNSAIIGYGPETLADALDAATTERRLLADLVSGCAARHPDVTVVERSRHGHPAEVLREASQGAELLVVGSRGRGPFAGLMLGSVSHALLHHATCPVIVLPTAQP</sequence>